<protein>
    <submittedName>
        <fullName evidence="3">Protein FAM204A</fullName>
    </submittedName>
</protein>
<evidence type="ECO:0000313" key="3">
    <source>
        <dbReference type="RefSeq" id="XP_026134576.1"/>
    </source>
</evidence>
<sequence length="235" mass="26797">MYSGLLPPGLTEADLSSDDADEGEAAEDRQGEQLSRQSDTESHSACAHVQCNNTKTGLHNDAFGDDCLPGVSLDKWQKFKELQKAKDDQRMKEPQTKRKRKRRHKKGRTQNCDTEQEREPEEKREEHWKELTQYFGINDRLKPPPCSRPPLMSGLEKSIESAIAEGDCGKAEELSDRLATRELAVKIAQAADCRDFARTKEEAEASRAARKRRKQIAWGFEAKKRWETKSNMGFM</sequence>
<feature type="compositionally biased region" description="Basic residues" evidence="1">
    <location>
        <begin position="97"/>
        <end position="108"/>
    </location>
</feature>
<accession>A0A6P6QN92</accession>
<dbReference type="Proteomes" id="UP000515129">
    <property type="component" value="Chromosome 13"/>
</dbReference>
<feature type="compositionally biased region" description="Acidic residues" evidence="1">
    <location>
        <begin position="15"/>
        <end position="25"/>
    </location>
</feature>
<proteinExistence type="predicted"/>
<reference evidence="3" key="1">
    <citation type="submission" date="2025-08" db="UniProtKB">
        <authorList>
            <consortium name="RefSeq"/>
        </authorList>
    </citation>
    <scope>IDENTIFICATION</scope>
    <source>
        <strain evidence="3">Wakin</strain>
        <tissue evidence="3">Muscle</tissue>
    </source>
</reference>
<dbReference type="PANTHER" id="PTHR14386:SF2">
    <property type="entry name" value="PROTEIN FAM204A"/>
    <property type="match status" value="1"/>
</dbReference>
<dbReference type="InterPro" id="IPR037690">
    <property type="entry name" value="FAM204A"/>
</dbReference>
<keyword evidence="2" id="KW-1185">Reference proteome</keyword>
<dbReference type="OrthoDB" id="2418792at2759"/>
<dbReference type="AlphaFoldDB" id="A0A6P6QN92"/>
<feature type="region of interest" description="Disordered" evidence="1">
    <location>
        <begin position="1"/>
        <end position="46"/>
    </location>
</feature>
<name>A0A6P6QN92_CARAU</name>
<evidence type="ECO:0000256" key="1">
    <source>
        <dbReference type="SAM" id="MobiDB-lite"/>
    </source>
</evidence>
<feature type="compositionally biased region" description="Basic and acidic residues" evidence="1">
    <location>
        <begin position="115"/>
        <end position="126"/>
    </location>
</feature>
<dbReference type="KEGG" id="caua:113112884"/>
<feature type="region of interest" description="Disordered" evidence="1">
    <location>
        <begin position="81"/>
        <end position="126"/>
    </location>
</feature>
<evidence type="ECO:0000313" key="2">
    <source>
        <dbReference type="Proteomes" id="UP000515129"/>
    </source>
</evidence>
<dbReference type="RefSeq" id="XP_026134576.1">
    <property type="nucleotide sequence ID" value="XM_026278791.1"/>
</dbReference>
<gene>
    <name evidence="3" type="primary">LOC113112884</name>
</gene>
<organism evidence="2 3">
    <name type="scientific">Carassius auratus</name>
    <name type="common">Goldfish</name>
    <dbReference type="NCBI Taxonomy" id="7957"/>
    <lineage>
        <taxon>Eukaryota</taxon>
        <taxon>Metazoa</taxon>
        <taxon>Chordata</taxon>
        <taxon>Craniata</taxon>
        <taxon>Vertebrata</taxon>
        <taxon>Euteleostomi</taxon>
        <taxon>Actinopterygii</taxon>
        <taxon>Neopterygii</taxon>
        <taxon>Teleostei</taxon>
        <taxon>Ostariophysi</taxon>
        <taxon>Cypriniformes</taxon>
        <taxon>Cyprinidae</taxon>
        <taxon>Cyprininae</taxon>
        <taxon>Carassius</taxon>
    </lineage>
</organism>
<dbReference type="PANTHER" id="PTHR14386">
    <property type="entry name" value="PROTEIN FAM204A"/>
    <property type="match status" value="1"/>
</dbReference>
<feature type="compositionally biased region" description="Basic and acidic residues" evidence="1">
    <location>
        <begin position="81"/>
        <end position="96"/>
    </location>
</feature>